<dbReference type="SUPFAM" id="SSF56219">
    <property type="entry name" value="DNase I-like"/>
    <property type="match status" value="1"/>
</dbReference>
<dbReference type="NCBIfam" id="TIGR00633">
    <property type="entry name" value="xth"/>
    <property type="match status" value="1"/>
</dbReference>
<dbReference type="InterPro" id="IPR004808">
    <property type="entry name" value="AP_endonuc_1"/>
</dbReference>
<accession>A0A644UAJ1</accession>
<dbReference type="GO" id="GO:0003906">
    <property type="term" value="F:DNA-(apurinic or apyrimidinic site) endonuclease activity"/>
    <property type="evidence" value="ECO:0007669"/>
    <property type="project" value="TreeGrafter"/>
</dbReference>
<protein>
    <submittedName>
        <fullName evidence="7">Exodeoxyribonuclease</fullName>
        <ecNumber evidence="7">3.1.11.2</ecNumber>
    </submittedName>
</protein>
<dbReference type="InterPro" id="IPR036691">
    <property type="entry name" value="Endo/exonu/phosph_ase_sf"/>
</dbReference>
<keyword evidence="3" id="KW-0479">Metal-binding</keyword>
<keyword evidence="4 7" id="KW-0378">Hydrolase</keyword>
<evidence type="ECO:0000256" key="1">
    <source>
        <dbReference type="ARBA" id="ARBA00001946"/>
    </source>
</evidence>
<name>A0A644UAJ1_9ZZZZ</name>
<gene>
    <name evidence="7" type="primary">exoA_5</name>
    <name evidence="7" type="ORF">SDC9_21736</name>
</gene>
<dbReference type="GO" id="GO:0046872">
    <property type="term" value="F:metal ion binding"/>
    <property type="evidence" value="ECO:0007669"/>
    <property type="project" value="UniProtKB-KW"/>
</dbReference>
<comment type="similarity">
    <text evidence="2">Belongs to the DNA repair enzymes AP/ExoA family.</text>
</comment>
<dbReference type="Gene3D" id="3.60.10.10">
    <property type="entry name" value="Endonuclease/exonuclease/phosphatase"/>
    <property type="match status" value="1"/>
</dbReference>
<dbReference type="GO" id="GO:0008311">
    <property type="term" value="F:double-stranded DNA 3'-5' DNA exonuclease activity"/>
    <property type="evidence" value="ECO:0007669"/>
    <property type="project" value="UniProtKB-EC"/>
</dbReference>
<dbReference type="PANTHER" id="PTHR22748">
    <property type="entry name" value="AP ENDONUCLEASE"/>
    <property type="match status" value="1"/>
</dbReference>
<dbReference type="PANTHER" id="PTHR22748:SF6">
    <property type="entry name" value="DNA-(APURINIC OR APYRIMIDINIC SITE) ENDONUCLEASE"/>
    <property type="match status" value="1"/>
</dbReference>
<sequence>MKIITWNVNGLRAIERKGGLDNLVEKYSPDIICLQETKSHIDQLEDKTKDKQGYYSFFESANNRKGYSGVAIYTKKQPIKVSGTMGYKEEEFLDNEGRTIVAEYEDFYLLNGYFPNGNKSEEHFQYKLDYYKRFLNLARKLEKKKPVIFCGDVNATVADIDLARPKENAGQVGCTPEERELLQEWRKYFIDIWREENPEKQEYTWWDMKTFARERNVGWRIDYFFISKSLKSKIKNVEILGEVFGSDHCPIILDIKI</sequence>
<evidence type="ECO:0000256" key="2">
    <source>
        <dbReference type="ARBA" id="ARBA00007092"/>
    </source>
</evidence>
<dbReference type="InterPro" id="IPR020847">
    <property type="entry name" value="AP_endonuclease_F1_BS"/>
</dbReference>
<comment type="cofactor">
    <cofactor evidence="1">
        <name>Mg(2+)</name>
        <dbReference type="ChEBI" id="CHEBI:18420"/>
    </cofactor>
</comment>
<dbReference type="NCBIfam" id="TIGR00195">
    <property type="entry name" value="exoDNase_III"/>
    <property type="match status" value="1"/>
</dbReference>
<dbReference type="GO" id="GO:0008081">
    <property type="term" value="F:phosphoric diester hydrolase activity"/>
    <property type="evidence" value="ECO:0007669"/>
    <property type="project" value="TreeGrafter"/>
</dbReference>
<reference evidence="7" key="1">
    <citation type="submission" date="2019-08" db="EMBL/GenBank/DDBJ databases">
        <authorList>
            <person name="Kucharzyk K."/>
            <person name="Murdoch R.W."/>
            <person name="Higgins S."/>
            <person name="Loffler F."/>
        </authorList>
    </citation>
    <scope>NUCLEOTIDE SEQUENCE</scope>
</reference>
<keyword evidence="5" id="KW-0460">Magnesium</keyword>
<dbReference type="PROSITE" id="PS51435">
    <property type="entry name" value="AP_NUCLEASE_F1_4"/>
    <property type="match status" value="1"/>
</dbReference>
<dbReference type="Pfam" id="PF03372">
    <property type="entry name" value="Exo_endo_phos"/>
    <property type="match status" value="1"/>
</dbReference>
<evidence type="ECO:0000256" key="4">
    <source>
        <dbReference type="ARBA" id="ARBA00022801"/>
    </source>
</evidence>
<evidence type="ECO:0000256" key="5">
    <source>
        <dbReference type="ARBA" id="ARBA00022842"/>
    </source>
</evidence>
<dbReference type="EC" id="3.1.11.2" evidence="7"/>
<feature type="domain" description="Endonuclease/exonuclease/phosphatase" evidence="6">
    <location>
        <begin position="4"/>
        <end position="248"/>
    </location>
</feature>
<dbReference type="PROSITE" id="PS00726">
    <property type="entry name" value="AP_NUCLEASE_F1_1"/>
    <property type="match status" value="1"/>
</dbReference>
<dbReference type="EMBL" id="VSSQ01000092">
    <property type="protein sequence ID" value="MPL75898.1"/>
    <property type="molecule type" value="Genomic_DNA"/>
</dbReference>
<proteinExistence type="inferred from homology"/>
<dbReference type="AlphaFoldDB" id="A0A644UAJ1"/>
<dbReference type="InterPro" id="IPR005135">
    <property type="entry name" value="Endo/exonuclease/phosphatase"/>
</dbReference>
<dbReference type="GO" id="GO:0003677">
    <property type="term" value="F:DNA binding"/>
    <property type="evidence" value="ECO:0007669"/>
    <property type="project" value="InterPro"/>
</dbReference>
<comment type="caution">
    <text evidence="7">The sequence shown here is derived from an EMBL/GenBank/DDBJ whole genome shotgun (WGS) entry which is preliminary data.</text>
</comment>
<dbReference type="GO" id="GO:0006284">
    <property type="term" value="P:base-excision repair"/>
    <property type="evidence" value="ECO:0007669"/>
    <property type="project" value="TreeGrafter"/>
</dbReference>
<evidence type="ECO:0000313" key="7">
    <source>
        <dbReference type="EMBL" id="MPL75898.1"/>
    </source>
</evidence>
<evidence type="ECO:0000259" key="6">
    <source>
        <dbReference type="Pfam" id="PF03372"/>
    </source>
</evidence>
<evidence type="ECO:0000256" key="3">
    <source>
        <dbReference type="ARBA" id="ARBA00022723"/>
    </source>
</evidence>
<organism evidence="7">
    <name type="scientific">bioreactor metagenome</name>
    <dbReference type="NCBI Taxonomy" id="1076179"/>
    <lineage>
        <taxon>unclassified sequences</taxon>
        <taxon>metagenomes</taxon>
        <taxon>ecological metagenomes</taxon>
    </lineage>
</organism>